<dbReference type="InterPro" id="IPR045269">
    <property type="entry name" value="Atg1-like"/>
</dbReference>
<sequence>MLQTRSERNYFSIPPKDVLRQISHMNGWLYSRVGRFNFRTERFYYRLQWGFLTQHLTETSPVLKRFCLYESTISNAKPGLKVHIRLSSNALAYVSTKERQNHPRTLVLLGDDAQTFQRWLTCLHLARIRKIQDSYSVQQQLGKGADSIVSLGKSKLNPRDQVAIKTIALVPHEGMSSCSYKLEKILYEILLQHKAAQLTRHVAQVFDVFYDENYCHIVMQHCNGGSLSNMLESQQGALAEPFVRYIVTQIGRCILALHQANIVHRDVKCDNVLVQITHSARPRILLADFGFATTLHSHSNRGIFDFCSERLGTQAYVAPEILRGERYGAPADIFSLGVVCYVCLVGVFPSMGRPKLPGRVNETRASLQSDLDRLAKHPGVPPDAVGFCAALLNEDPTKRPIAAALLQHKWIREGYNVTAVARKRPSRNVHSKVVWRRMFHVLVALRALSTLSLVK</sequence>
<dbReference type="PANTHER" id="PTHR24348:SF68">
    <property type="entry name" value="SERINE_THREONINE-PROTEIN KINASE ATG1C"/>
    <property type="match status" value="1"/>
</dbReference>
<dbReference type="InterPro" id="IPR008271">
    <property type="entry name" value="Ser/Thr_kinase_AS"/>
</dbReference>
<dbReference type="AlphaFoldDB" id="R7QB80"/>
<dbReference type="SMART" id="SM00220">
    <property type="entry name" value="S_TKc"/>
    <property type="match status" value="1"/>
</dbReference>
<dbReference type="Gramene" id="CDF34998">
    <property type="protein sequence ID" value="CDF34998"/>
    <property type="gene ID" value="CHC_T00009157001"/>
</dbReference>
<keyword evidence="3" id="KW-1185">Reference proteome</keyword>
<gene>
    <name evidence="2" type="ORF">CHC_T00009157001</name>
</gene>
<dbReference type="STRING" id="2769.R7QB80"/>
<dbReference type="OrthoDB" id="541276at2759"/>
<dbReference type="GO" id="GO:0004674">
    <property type="term" value="F:protein serine/threonine kinase activity"/>
    <property type="evidence" value="ECO:0007669"/>
    <property type="project" value="UniProtKB-KW"/>
</dbReference>
<reference evidence="3" key="1">
    <citation type="journal article" date="2013" name="Proc. Natl. Acad. Sci. U.S.A.">
        <title>Genome structure and metabolic features in the red seaweed Chondrus crispus shed light on evolution of the Archaeplastida.</title>
        <authorList>
            <person name="Collen J."/>
            <person name="Porcel B."/>
            <person name="Carre W."/>
            <person name="Ball S.G."/>
            <person name="Chaparro C."/>
            <person name="Tonon T."/>
            <person name="Barbeyron T."/>
            <person name="Michel G."/>
            <person name="Noel B."/>
            <person name="Valentin K."/>
            <person name="Elias M."/>
            <person name="Artiguenave F."/>
            <person name="Arun A."/>
            <person name="Aury J.M."/>
            <person name="Barbosa-Neto J.F."/>
            <person name="Bothwell J.H."/>
            <person name="Bouget F.Y."/>
            <person name="Brillet L."/>
            <person name="Cabello-Hurtado F."/>
            <person name="Capella-Gutierrez S."/>
            <person name="Charrier B."/>
            <person name="Cladiere L."/>
            <person name="Cock J.M."/>
            <person name="Coelho S.M."/>
            <person name="Colleoni C."/>
            <person name="Czjzek M."/>
            <person name="Da Silva C."/>
            <person name="Delage L."/>
            <person name="Denoeud F."/>
            <person name="Deschamps P."/>
            <person name="Dittami S.M."/>
            <person name="Gabaldon T."/>
            <person name="Gachon C.M."/>
            <person name="Groisillier A."/>
            <person name="Herve C."/>
            <person name="Jabbari K."/>
            <person name="Katinka M."/>
            <person name="Kloareg B."/>
            <person name="Kowalczyk N."/>
            <person name="Labadie K."/>
            <person name="Leblanc C."/>
            <person name="Lopez P.J."/>
            <person name="McLachlan D.H."/>
            <person name="Meslet-Cladiere L."/>
            <person name="Moustafa A."/>
            <person name="Nehr Z."/>
            <person name="Nyvall Collen P."/>
            <person name="Panaud O."/>
            <person name="Partensky F."/>
            <person name="Poulain J."/>
            <person name="Rensing S.A."/>
            <person name="Rousvoal S."/>
            <person name="Samson G."/>
            <person name="Symeonidi A."/>
            <person name="Weissenbach J."/>
            <person name="Zambounis A."/>
            <person name="Wincker P."/>
            <person name="Boyen C."/>
        </authorList>
    </citation>
    <scope>NUCLEOTIDE SEQUENCE [LARGE SCALE GENOMIC DNA]</scope>
    <source>
        <strain evidence="3">cv. Stackhouse</strain>
    </source>
</reference>
<dbReference type="Proteomes" id="UP000012073">
    <property type="component" value="Unassembled WGS sequence"/>
</dbReference>
<dbReference type="KEGG" id="ccp:CHC_T00009157001"/>
<evidence type="ECO:0000313" key="2">
    <source>
        <dbReference type="EMBL" id="CDF34998.1"/>
    </source>
</evidence>
<dbReference type="RefSeq" id="XP_005714817.1">
    <property type="nucleotide sequence ID" value="XM_005714760.1"/>
</dbReference>
<dbReference type="GO" id="GO:0005737">
    <property type="term" value="C:cytoplasm"/>
    <property type="evidence" value="ECO:0007669"/>
    <property type="project" value="TreeGrafter"/>
</dbReference>
<name>R7QB80_CHOCR</name>
<evidence type="ECO:0000259" key="1">
    <source>
        <dbReference type="PROSITE" id="PS50011"/>
    </source>
</evidence>
<keyword evidence="2" id="KW-0723">Serine/threonine-protein kinase</keyword>
<dbReference type="GO" id="GO:0005524">
    <property type="term" value="F:ATP binding"/>
    <property type="evidence" value="ECO:0007669"/>
    <property type="project" value="InterPro"/>
</dbReference>
<dbReference type="PhylomeDB" id="R7QB80"/>
<evidence type="ECO:0000313" key="3">
    <source>
        <dbReference type="Proteomes" id="UP000012073"/>
    </source>
</evidence>
<dbReference type="Gene3D" id="1.10.510.10">
    <property type="entry name" value="Transferase(Phosphotransferase) domain 1"/>
    <property type="match status" value="1"/>
</dbReference>
<keyword evidence="2" id="KW-0808">Transferase</keyword>
<dbReference type="EMBL" id="HG001713">
    <property type="protein sequence ID" value="CDF34998.1"/>
    <property type="molecule type" value="Genomic_DNA"/>
</dbReference>
<dbReference type="Pfam" id="PF00069">
    <property type="entry name" value="Pkinase"/>
    <property type="match status" value="1"/>
</dbReference>
<feature type="domain" description="Protein kinase" evidence="1">
    <location>
        <begin position="135"/>
        <end position="411"/>
    </location>
</feature>
<dbReference type="PANTHER" id="PTHR24348">
    <property type="entry name" value="SERINE/THREONINE-PROTEIN KINASE UNC-51-RELATED"/>
    <property type="match status" value="1"/>
</dbReference>
<proteinExistence type="predicted"/>
<protein>
    <submittedName>
        <fullName evidence="2">Serine/threonine protein kinase</fullName>
    </submittedName>
</protein>
<dbReference type="InterPro" id="IPR000719">
    <property type="entry name" value="Prot_kinase_dom"/>
</dbReference>
<dbReference type="GO" id="GO:0010506">
    <property type="term" value="P:regulation of autophagy"/>
    <property type="evidence" value="ECO:0007669"/>
    <property type="project" value="InterPro"/>
</dbReference>
<organism evidence="2 3">
    <name type="scientific">Chondrus crispus</name>
    <name type="common">Carrageen Irish moss</name>
    <name type="synonym">Polymorpha crispa</name>
    <dbReference type="NCBI Taxonomy" id="2769"/>
    <lineage>
        <taxon>Eukaryota</taxon>
        <taxon>Rhodophyta</taxon>
        <taxon>Florideophyceae</taxon>
        <taxon>Rhodymeniophycidae</taxon>
        <taxon>Gigartinales</taxon>
        <taxon>Gigartinaceae</taxon>
        <taxon>Chondrus</taxon>
    </lineage>
</organism>
<dbReference type="GeneID" id="17322532"/>
<accession>R7QB80</accession>
<dbReference type="PROSITE" id="PS50011">
    <property type="entry name" value="PROTEIN_KINASE_DOM"/>
    <property type="match status" value="1"/>
</dbReference>
<dbReference type="InterPro" id="IPR011009">
    <property type="entry name" value="Kinase-like_dom_sf"/>
</dbReference>
<dbReference type="SUPFAM" id="SSF56112">
    <property type="entry name" value="Protein kinase-like (PK-like)"/>
    <property type="match status" value="1"/>
</dbReference>
<dbReference type="PROSITE" id="PS00108">
    <property type="entry name" value="PROTEIN_KINASE_ST"/>
    <property type="match status" value="1"/>
</dbReference>
<keyword evidence="2" id="KW-0418">Kinase</keyword>